<evidence type="ECO:0000256" key="1">
    <source>
        <dbReference type="SAM" id="MobiDB-lite"/>
    </source>
</evidence>
<comment type="caution">
    <text evidence="2">The sequence shown here is derived from an EMBL/GenBank/DDBJ whole genome shotgun (WGS) entry which is preliminary data.</text>
</comment>
<reference evidence="2" key="2">
    <citation type="journal article" date="2019" name="Gigascience">
        <title>High-quality Schistosoma haematobium genome achieved by single-molecule and long-range sequencing.</title>
        <authorList>
            <person name="Stroehlein A.J."/>
            <person name="Korhonen P.K."/>
            <person name="Chong T.M."/>
            <person name="Lim Y.L."/>
            <person name="Chan K.G."/>
            <person name="Webster B."/>
            <person name="Rollinson D."/>
            <person name="Brindley P.J."/>
            <person name="Gasser R.B."/>
            <person name="Young N.D."/>
        </authorList>
    </citation>
    <scope>NUCLEOTIDE SEQUENCE</scope>
</reference>
<reference evidence="2" key="4">
    <citation type="journal article" date="2022" name="PLoS Pathog.">
        <title>Chromosome-level genome of Schistosoma haematobium underpins genome-wide explorations of molecular variation.</title>
        <authorList>
            <person name="Stroehlein A.J."/>
            <person name="Korhonen P.K."/>
            <person name="Lee V.V."/>
            <person name="Ralph S.A."/>
            <person name="Mentink-Kane M."/>
            <person name="You H."/>
            <person name="McManus D.P."/>
            <person name="Tchuente L.T."/>
            <person name="Stothard J.R."/>
            <person name="Kaur P."/>
            <person name="Dudchenko O."/>
            <person name="Aiden E.L."/>
            <person name="Yang B."/>
            <person name="Yang H."/>
            <person name="Emery A.M."/>
            <person name="Webster B.L."/>
            <person name="Brindley P.J."/>
            <person name="Rollinson D."/>
            <person name="Chang B.C.H."/>
            <person name="Gasser R.B."/>
            <person name="Young N.D."/>
        </authorList>
    </citation>
    <scope>NUCLEOTIDE SEQUENCE</scope>
</reference>
<feature type="region of interest" description="Disordered" evidence="1">
    <location>
        <begin position="28"/>
        <end position="133"/>
    </location>
</feature>
<proteinExistence type="predicted"/>
<accession>A0A922II10</accession>
<dbReference type="EMBL" id="AMPZ03000008">
    <property type="protein sequence ID" value="KAH9579510.1"/>
    <property type="molecule type" value="Genomic_DNA"/>
</dbReference>
<keyword evidence="3" id="KW-1185">Reference proteome</keyword>
<sequence length="133" mass="15689">MSRQFYCMRWKPKELRNPSSRRYKCLQLSTQNTSDPLARRYQQQPTVRENKPGPRGGRNQEEALEVDRTHIKESTELHHKASSHYLESLRSKKERKTKEHITPINGNIHEKNEQKLDRTKKEGPRQNGLENAG</sequence>
<feature type="compositionally biased region" description="Basic and acidic residues" evidence="1">
    <location>
        <begin position="48"/>
        <end position="79"/>
    </location>
</feature>
<evidence type="ECO:0000313" key="2">
    <source>
        <dbReference type="EMBL" id="KAH9579510.1"/>
    </source>
</evidence>
<feature type="compositionally biased region" description="Basic and acidic residues" evidence="1">
    <location>
        <begin position="108"/>
        <end position="124"/>
    </location>
</feature>
<dbReference type="AlphaFoldDB" id="A0A922II10"/>
<name>A0A922II10_SCHHA</name>
<dbReference type="Proteomes" id="UP000471633">
    <property type="component" value="Unassembled WGS sequence"/>
</dbReference>
<reference evidence="2" key="3">
    <citation type="submission" date="2021-06" db="EMBL/GenBank/DDBJ databases">
        <title>Chromosome-level genome assembly for S. haematobium.</title>
        <authorList>
            <person name="Stroehlein A.J."/>
        </authorList>
    </citation>
    <scope>NUCLEOTIDE SEQUENCE</scope>
</reference>
<feature type="compositionally biased region" description="Polar residues" evidence="1">
    <location>
        <begin position="28"/>
        <end position="47"/>
    </location>
</feature>
<dbReference type="GeneID" id="75576513"/>
<protein>
    <submittedName>
        <fullName evidence="2">Uncharacterized protein</fullName>
    </submittedName>
</protein>
<organism evidence="2 3">
    <name type="scientific">Schistosoma haematobium</name>
    <name type="common">Blood fluke</name>
    <dbReference type="NCBI Taxonomy" id="6185"/>
    <lineage>
        <taxon>Eukaryota</taxon>
        <taxon>Metazoa</taxon>
        <taxon>Spiralia</taxon>
        <taxon>Lophotrochozoa</taxon>
        <taxon>Platyhelminthes</taxon>
        <taxon>Trematoda</taxon>
        <taxon>Digenea</taxon>
        <taxon>Strigeidida</taxon>
        <taxon>Schistosomatoidea</taxon>
        <taxon>Schistosomatidae</taxon>
        <taxon>Schistosoma</taxon>
    </lineage>
</organism>
<gene>
    <name evidence="2" type="ORF">MS3_00000780</name>
</gene>
<reference evidence="2" key="1">
    <citation type="journal article" date="2012" name="Nat. Genet.">
        <title>Whole-genome sequence of Schistosoma haematobium.</title>
        <authorList>
            <person name="Young N.D."/>
            <person name="Jex A.R."/>
            <person name="Li B."/>
            <person name="Liu S."/>
            <person name="Yang L."/>
            <person name="Xiong Z."/>
            <person name="Li Y."/>
            <person name="Cantacessi C."/>
            <person name="Hall R.S."/>
            <person name="Xu X."/>
            <person name="Chen F."/>
            <person name="Wu X."/>
            <person name="Zerlotini A."/>
            <person name="Oliveira G."/>
            <person name="Hofmann A."/>
            <person name="Zhang G."/>
            <person name="Fang X."/>
            <person name="Kang Y."/>
            <person name="Campbell B.E."/>
            <person name="Loukas A."/>
            <person name="Ranganathan S."/>
            <person name="Rollinson D."/>
            <person name="Rinaldi G."/>
            <person name="Brindley P.J."/>
            <person name="Yang H."/>
            <person name="Wang J."/>
            <person name="Wang J."/>
            <person name="Gasser R.B."/>
        </authorList>
    </citation>
    <scope>NUCLEOTIDE SEQUENCE</scope>
</reference>
<dbReference type="RefSeq" id="XP_051064463.1">
    <property type="nucleotide sequence ID" value="XM_051208419.1"/>
</dbReference>
<dbReference type="KEGG" id="shx:MS3_00000780"/>
<dbReference type="CTD" id="75576513"/>
<feature type="compositionally biased region" description="Basic and acidic residues" evidence="1">
    <location>
        <begin position="87"/>
        <end position="101"/>
    </location>
</feature>
<evidence type="ECO:0000313" key="3">
    <source>
        <dbReference type="Proteomes" id="UP000471633"/>
    </source>
</evidence>